<evidence type="ECO:0000256" key="5">
    <source>
        <dbReference type="ARBA" id="ARBA00023136"/>
    </source>
</evidence>
<dbReference type="PANTHER" id="PTHR43461">
    <property type="entry name" value="TRANSMEMBRANE PROTEIN 256"/>
    <property type="match status" value="1"/>
</dbReference>
<dbReference type="EMBL" id="FNBW01000007">
    <property type="protein sequence ID" value="SDF85499.1"/>
    <property type="molecule type" value="Genomic_DNA"/>
</dbReference>
<dbReference type="RefSeq" id="WP_093151044.1">
    <property type="nucleotide sequence ID" value="NZ_FNBW01000007.1"/>
</dbReference>
<dbReference type="PANTHER" id="PTHR43461:SF1">
    <property type="entry name" value="TRANSMEMBRANE PROTEIN 256"/>
    <property type="match status" value="1"/>
</dbReference>
<comment type="similarity">
    <text evidence="2">Belongs to the UPF0382 family.</text>
</comment>
<keyword evidence="4 6" id="KW-1133">Transmembrane helix</keyword>
<keyword evidence="7" id="KW-0732">Signal</keyword>
<keyword evidence="3 6" id="KW-0812">Transmembrane</keyword>
<evidence type="ECO:0000313" key="9">
    <source>
        <dbReference type="Proteomes" id="UP000198615"/>
    </source>
</evidence>
<protein>
    <submittedName>
        <fullName evidence="8">Uncharacterized membrane protein YgdD, TMEM256/DUF423 family</fullName>
    </submittedName>
</protein>
<accession>A0A8G2F3E0</accession>
<evidence type="ECO:0000313" key="8">
    <source>
        <dbReference type="EMBL" id="SDF85499.1"/>
    </source>
</evidence>
<evidence type="ECO:0000256" key="6">
    <source>
        <dbReference type="SAM" id="Phobius"/>
    </source>
</evidence>
<name>A0A8G2F3E0_9PROT</name>
<comment type="subcellular location">
    <subcellularLocation>
        <location evidence="1">Membrane</location>
        <topology evidence="1">Multi-pass membrane protein</topology>
    </subcellularLocation>
</comment>
<evidence type="ECO:0000256" key="2">
    <source>
        <dbReference type="ARBA" id="ARBA00009694"/>
    </source>
</evidence>
<sequence length="123" mass="12343">MNRPVAAIAALSLSLAVALGAVGAHAIGSEPAARELWRTASFWHTANSLGLLAIAALWPHIGGRLGLAGVLAVAFGALAFCGSVYIQAVQGSAPVPMLAPVGGTLQILGWLLVAVACLRGRAP</sequence>
<feature type="transmembrane region" description="Helical" evidence="6">
    <location>
        <begin position="40"/>
        <end position="58"/>
    </location>
</feature>
<dbReference type="Pfam" id="PF04241">
    <property type="entry name" value="DUF423"/>
    <property type="match status" value="1"/>
</dbReference>
<keyword evidence="9" id="KW-1185">Reference proteome</keyword>
<feature type="chain" id="PRO_5034411205" evidence="7">
    <location>
        <begin position="27"/>
        <end position="123"/>
    </location>
</feature>
<comment type="caution">
    <text evidence="8">The sequence shown here is derived from an EMBL/GenBank/DDBJ whole genome shotgun (WGS) entry which is preliminary data.</text>
</comment>
<evidence type="ECO:0000256" key="4">
    <source>
        <dbReference type="ARBA" id="ARBA00022989"/>
    </source>
</evidence>
<dbReference type="GO" id="GO:0016020">
    <property type="term" value="C:membrane"/>
    <property type="evidence" value="ECO:0007669"/>
    <property type="project" value="UniProtKB-SubCell"/>
</dbReference>
<feature type="transmembrane region" description="Helical" evidence="6">
    <location>
        <begin position="65"/>
        <end position="86"/>
    </location>
</feature>
<organism evidence="8 9">
    <name type="scientific">Thalassobaculum litoreum DSM 18839</name>
    <dbReference type="NCBI Taxonomy" id="1123362"/>
    <lineage>
        <taxon>Bacteria</taxon>
        <taxon>Pseudomonadati</taxon>
        <taxon>Pseudomonadota</taxon>
        <taxon>Alphaproteobacteria</taxon>
        <taxon>Rhodospirillales</taxon>
        <taxon>Thalassobaculaceae</taxon>
        <taxon>Thalassobaculum</taxon>
    </lineage>
</organism>
<proteinExistence type="inferred from homology"/>
<gene>
    <name evidence="8" type="ORF">SAMN05660686_02555</name>
</gene>
<evidence type="ECO:0000256" key="3">
    <source>
        <dbReference type="ARBA" id="ARBA00022692"/>
    </source>
</evidence>
<reference evidence="8 9" key="1">
    <citation type="submission" date="2016-10" db="EMBL/GenBank/DDBJ databases">
        <authorList>
            <person name="Varghese N."/>
            <person name="Submissions S."/>
        </authorList>
    </citation>
    <scope>NUCLEOTIDE SEQUENCE [LARGE SCALE GENOMIC DNA]</scope>
    <source>
        <strain evidence="8 9">DSM 18839</strain>
    </source>
</reference>
<dbReference type="AlphaFoldDB" id="A0A8G2F3E0"/>
<dbReference type="OrthoDB" id="7284236at2"/>
<dbReference type="InterPro" id="IPR006696">
    <property type="entry name" value="DUF423"/>
</dbReference>
<evidence type="ECO:0000256" key="1">
    <source>
        <dbReference type="ARBA" id="ARBA00004141"/>
    </source>
</evidence>
<keyword evidence="5 6" id="KW-0472">Membrane</keyword>
<evidence type="ECO:0000256" key="7">
    <source>
        <dbReference type="SAM" id="SignalP"/>
    </source>
</evidence>
<feature type="signal peptide" evidence="7">
    <location>
        <begin position="1"/>
        <end position="26"/>
    </location>
</feature>
<feature type="transmembrane region" description="Helical" evidence="6">
    <location>
        <begin position="98"/>
        <end position="118"/>
    </location>
</feature>
<dbReference type="Proteomes" id="UP000198615">
    <property type="component" value="Unassembled WGS sequence"/>
</dbReference>